<dbReference type="InterPro" id="IPR038404">
    <property type="entry name" value="TRAP_DctP_sf"/>
</dbReference>
<dbReference type="RefSeq" id="WP_111345127.1">
    <property type="nucleotide sequence ID" value="NZ_JAIWKD010000002.1"/>
</dbReference>
<dbReference type="Proteomes" id="UP000249590">
    <property type="component" value="Unassembled WGS sequence"/>
</dbReference>
<evidence type="ECO:0000256" key="4">
    <source>
        <dbReference type="SAM" id="SignalP"/>
    </source>
</evidence>
<reference evidence="5 6" key="1">
    <citation type="submission" date="2018-05" db="EMBL/GenBank/DDBJ databases">
        <title>Acuticoccus sediminis sp. nov., isolated from deep-sea sediment of Indian Ocean.</title>
        <authorList>
            <person name="Liu X."/>
            <person name="Lai Q."/>
            <person name="Du Y."/>
            <person name="Sun F."/>
            <person name="Zhang X."/>
            <person name="Wang S."/>
            <person name="Shao Z."/>
        </authorList>
    </citation>
    <scope>NUCLEOTIDE SEQUENCE [LARGE SCALE GENOMIC DNA]</scope>
    <source>
        <strain evidence="5 6">PTG4-2</strain>
    </source>
</reference>
<evidence type="ECO:0000256" key="2">
    <source>
        <dbReference type="ARBA" id="ARBA00022448"/>
    </source>
</evidence>
<dbReference type="PIRSF" id="PIRSF006470">
    <property type="entry name" value="DctB"/>
    <property type="match status" value="1"/>
</dbReference>
<keyword evidence="2" id="KW-0813">Transport</keyword>
<proteinExistence type="inferred from homology"/>
<dbReference type="AlphaFoldDB" id="A0A8B2NZC6"/>
<dbReference type="Pfam" id="PF03480">
    <property type="entry name" value="DctP"/>
    <property type="match status" value="1"/>
</dbReference>
<evidence type="ECO:0000256" key="3">
    <source>
        <dbReference type="ARBA" id="ARBA00022729"/>
    </source>
</evidence>
<dbReference type="OrthoDB" id="8673861at2"/>
<protein>
    <submittedName>
        <fullName evidence="5">ABC transporter substrate-binding protein</fullName>
    </submittedName>
</protein>
<dbReference type="NCBIfam" id="NF037995">
    <property type="entry name" value="TRAP_S1"/>
    <property type="match status" value="1"/>
</dbReference>
<accession>A0A8B2NZC6</accession>
<dbReference type="SUPFAM" id="SSF53850">
    <property type="entry name" value="Periplasmic binding protein-like II"/>
    <property type="match status" value="1"/>
</dbReference>
<keyword evidence="6" id="KW-1185">Reference proteome</keyword>
<dbReference type="Gene3D" id="3.40.190.170">
    <property type="entry name" value="Bacterial extracellular solute-binding protein, family 7"/>
    <property type="match status" value="1"/>
</dbReference>
<feature type="chain" id="PRO_5032880755" evidence="4">
    <location>
        <begin position="27"/>
        <end position="327"/>
    </location>
</feature>
<feature type="signal peptide" evidence="4">
    <location>
        <begin position="1"/>
        <end position="26"/>
    </location>
</feature>
<dbReference type="InterPro" id="IPR018389">
    <property type="entry name" value="DctP_fam"/>
</dbReference>
<organism evidence="5 6">
    <name type="scientific">Acuticoccus sediminis</name>
    <dbReference type="NCBI Taxonomy" id="2184697"/>
    <lineage>
        <taxon>Bacteria</taxon>
        <taxon>Pseudomonadati</taxon>
        <taxon>Pseudomonadota</taxon>
        <taxon>Alphaproteobacteria</taxon>
        <taxon>Hyphomicrobiales</taxon>
        <taxon>Amorphaceae</taxon>
        <taxon>Acuticoccus</taxon>
    </lineage>
</organism>
<evidence type="ECO:0000256" key="1">
    <source>
        <dbReference type="ARBA" id="ARBA00009023"/>
    </source>
</evidence>
<keyword evidence="3 4" id="KW-0732">Signal</keyword>
<evidence type="ECO:0000313" key="5">
    <source>
        <dbReference type="EMBL" id="RAI01910.1"/>
    </source>
</evidence>
<comment type="similarity">
    <text evidence="1">Belongs to the bacterial solute-binding protein 7 family.</text>
</comment>
<dbReference type="CDD" id="cd13603">
    <property type="entry name" value="PBP2_TRAP_Siap_TeaA_like"/>
    <property type="match status" value="1"/>
</dbReference>
<dbReference type="PANTHER" id="PTHR33376:SF7">
    <property type="entry name" value="C4-DICARBOXYLATE-BINDING PROTEIN DCTB"/>
    <property type="match status" value="1"/>
</dbReference>
<name>A0A8B2NZC6_9HYPH</name>
<dbReference type="GO" id="GO:0055085">
    <property type="term" value="P:transmembrane transport"/>
    <property type="evidence" value="ECO:0007669"/>
    <property type="project" value="InterPro"/>
</dbReference>
<dbReference type="InterPro" id="IPR004682">
    <property type="entry name" value="TRAP_DctP"/>
</dbReference>
<sequence length="327" mass="35582">MSHDKFKVALAAAAVTAAVWVLPASAQEVVLKLAHEAPETTIKGQTATRLAELVSEYTNGEVEVQVFPGAQLVPTVEELRAVSRGQVDLVAPYTSYFSAIDEAWNVFYMPTLFASPEQAVEVFAGPVGRSILERVENSGLVGLSIWHDGPVYLFSKDREVKTPADMAGLKTRVAPSAPLEALIEGASATPVALPAPEVYLALQQGVADSVATTPTYAGPSRWNEVLTNGTKVIWGWGGYGLVMNQRSLAKLSDSQREGFMRAVEEAAAWNQEKALENVKHWEDELGANGITWYTPTDEEFTAWQSAGAAIWDEQPQMIKDYITQIQE</sequence>
<dbReference type="PANTHER" id="PTHR33376">
    <property type="match status" value="1"/>
</dbReference>
<evidence type="ECO:0000313" key="6">
    <source>
        <dbReference type="Proteomes" id="UP000249590"/>
    </source>
</evidence>
<dbReference type="GO" id="GO:0030288">
    <property type="term" value="C:outer membrane-bounded periplasmic space"/>
    <property type="evidence" value="ECO:0007669"/>
    <property type="project" value="InterPro"/>
</dbReference>
<comment type="caution">
    <text evidence="5">The sequence shown here is derived from an EMBL/GenBank/DDBJ whole genome shotgun (WGS) entry which is preliminary data.</text>
</comment>
<dbReference type="EMBL" id="QHHQ01000002">
    <property type="protein sequence ID" value="RAI01910.1"/>
    <property type="molecule type" value="Genomic_DNA"/>
</dbReference>
<gene>
    <name evidence="5" type="ORF">DLJ53_10985</name>
</gene>